<evidence type="ECO:0000259" key="5">
    <source>
        <dbReference type="PROSITE" id="PS50893"/>
    </source>
</evidence>
<evidence type="ECO:0000256" key="1">
    <source>
        <dbReference type="ARBA" id="ARBA00022448"/>
    </source>
</evidence>
<protein>
    <submittedName>
        <fullName evidence="6">ATP-binding cassette domain-containing protein</fullName>
    </submittedName>
</protein>
<proteinExistence type="predicted"/>
<evidence type="ECO:0000313" key="7">
    <source>
        <dbReference type="Proteomes" id="UP000471031"/>
    </source>
</evidence>
<dbReference type="CDD" id="cd03214">
    <property type="entry name" value="ABC_Iron-Siderophores_B12_Hemin"/>
    <property type="match status" value="1"/>
</dbReference>
<dbReference type="Pfam" id="PF00005">
    <property type="entry name" value="ABC_tran"/>
    <property type="match status" value="1"/>
</dbReference>
<evidence type="ECO:0000256" key="4">
    <source>
        <dbReference type="ARBA" id="ARBA00022967"/>
    </source>
</evidence>
<dbReference type="InterPro" id="IPR017871">
    <property type="entry name" value="ABC_transporter-like_CS"/>
</dbReference>
<gene>
    <name evidence="6" type="ORF">GTO89_15115</name>
</gene>
<sequence length="277" mass="30707">MEQTKAKAKAPLLRVKEMAFAYRGGASLMEKIDLSIDRGRFYGILGPNGAGKSTLMNLLTGALSPSRGEILYRSKSVGSYAKKELARRFAVVPQDYGVDFPFQVLEMVLMGRKPHLRRFQQPSETDMDIVYEAMRVSGTLAFSEKRMTELSGGEKQRVIFARALAQDPEVLFLDEATSNLDVKHKLALLGTVRKLNQEKGLTVIAVMHDFNLAGLYCDDLILLDKGTVFAVGPVSDVLTKENVFTVFGVDVDILTNRDNGKVQVLLKDEGTRQRGTQ</sequence>
<dbReference type="PANTHER" id="PTHR42794:SF1">
    <property type="entry name" value="HEMIN IMPORT ATP-BINDING PROTEIN HMUV"/>
    <property type="match status" value="1"/>
</dbReference>
<evidence type="ECO:0000256" key="3">
    <source>
        <dbReference type="ARBA" id="ARBA00022840"/>
    </source>
</evidence>
<dbReference type="PANTHER" id="PTHR42794">
    <property type="entry name" value="HEMIN IMPORT ATP-BINDING PROTEIN HMUV"/>
    <property type="match status" value="1"/>
</dbReference>
<keyword evidence="1" id="KW-0813">Transport</keyword>
<reference evidence="6 7" key="1">
    <citation type="submission" date="2020-01" db="EMBL/GenBank/DDBJ databases">
        <title>Whole genome sequence of Heliobacterium gestii DSM 11169.</title>
        <authorList>
            <person name="Kyndt J.A."/>
            <person name="Meyer T.E."/>
        </authorList>
    </citation>
    <scope>NUCLEOTIDE SEQUENCE [LARGE SCALE GENOMIC DNA]</scope>
    <source>
        <strain evidence="6 7">DSM 11169</strain>
    </source>
</reference>
<dbReference type="SUPFAM" id="SSF52540">
    <property type="entry name" value="P-loop containing nucleoside triphosphate hydrolases"/>
    <property type="match status" value="1"/>
</dbReference>
<dbReference type="GO" id="GO:0005524">
    <property type="term" value="F:ATP binding"/>
    <property type="evidence" value="ECO:0007669"/>
    <property type="project" value="UniProtKB-KW"/>
</dbReference>
<dbReference type="GO" id="GO:0016887">
    <property type="term" value="F:ATP hydrolysis activity"/>
    <property type="evidence" value="ECO:0007669"/>
    <property type="project" value="InterPro"/>
</dbReference>
<organism evidence="6 7">
    <name type="scientific">Heliomicrobium gestii</name>
    <name type="common">Heliobacterium gestii</name>
    <dbReference type="NCBI Taxonomy" id="2699"/>
    <lineage>
        <taxon>Bacteria</taxon>
        <taxon>Bacillati</taxon>
        <taxon>Bacillota</taxon>
        <taxon>Clostridia</taxon>
        <taxon>Eubacteriales</taxon>
        <taxon>Heliobacteriaceae</taxon>
        <taxon>Heliomicrobium</taxon>
    </lineage>
</organism>
<evidence type="ECO:0000313" key="6">
    <source>
        <dbReference type="EMBL" id="MZP44362.1"/>
    </source>
</evidence>
<dbReference type="InterPro" id="IPR003593">
    <property type="entry name" value="AAA+_ATPase"/>
</dbReference>
<name>A0A845LCH7_HELGE</name>
<accession>A0A845LCH7</accession>
<evidence type="ECO:0000256" key="2">
    <source>
        <dbReference type="ARBA" id="ARBA00022741"/>
    </source>
</evidence>
<dbReference type="PROSITE" id="PS50893">
    <property type="entry name" value="ABC_TRANSPORTER_2"/>
    <property type="match status" value="1"/>
</dbReference>
<dbReference type="PROSITE" id="PS00211">
    <property type="entry name" value="ABC_TRANSPORTER_1"/>
    <property type="match status" value="1"/>
</dbReference>
<dbReference type="EMBL" id="WXEX01000015">
    <property type="protein sequence ID" value="MZP44362.1"/>
    <property type="molecule type" value="Genomic_DNA"/>
</dbReference>
<dbReference type="FunFam" id="3.40.50.300:FF:000134">
    <property type="entry name" value="Iron-enterobactin ABC transporter ATP-binding protein"/>
    <property type="match status" value="1"/>
</dbReference>
<keyword evidence="7" id="KW-1185">Reference proteome</keyword>
<comment type="caution">
    <text evidence="6">The sequence shown here is derived from an EMBL/GenBank/DDBJ whole genome shotgun (WGS) entry which is preliminary data.</text>
</comment>
<keyword evidence="3 6" id="KW-0067">ATP-binding</keyword>
<dbReference type="SMART" id="SM00382">
    <property type="entry name" value="AAA"/>
    <property type="match status" value="1"/>
</dbReference>
<dbReference type="RefSeq" id="WP_161262931.1">
    <property type="nucleotide sequence ID" value="NZ_JAFBDC010000015.1"/>
</dbReference>
<keyword evidence="4" id="KW-1278">Translocase</keyword>
<dbReference type="OrthoDB" id="9799337at2"/>
<dbReference type="Gene3D" id="3.40.50.300">
    <property type="entry name" value="P-loop containing nucleotide triphosphate hydrolases"/>
    <property type="match status" value="1"/>
</dbReference>
<dbReference type="Proteomes" id="UP000471031">
    <property type="component" value="Unassembled WGS sequence"/>
</dbReference>
<keyword evidence="2" id="KW-0547">Nucleotide-binding</keyword>
<feature type="domain" description="ABC transporter" evidence="5">
    <location>
        <begin position="13"/>
        <end position="250"/>
    </location>
</feature>
<dbReference type="InterPro" id="IPR027417">
    <property type="entry name" value="P-loop_NTPase"/>
</dbReference>
<dbReference type="AlphaFoldDB" id="A0A845LCH7"/>
<dbReference type="InterPro" id="IPR003439">
    <property type="entry name" value="ABC_transporter-like_ATP-bd"/>
</dbReference>